<protein>
    <submittedName>
        <fullName evidence="2">CxC5 domain-containing protein</fullName>
    </submittedName>
</protein>
<keyword evidence="1" id="KW-1133">Transmembrane helix</keyword>
<gene>
    <name evidence="2" type="ORF">R3P38DRAFT_2942189</name>
</gene>
<dbReference type="AlphaFoldDB" id="A0AAW0BK81"/>
<dbReference type="Proteomes" id="UP001362999">
    <property type="component" value="Unassembled WGS sequence"/>
</dbReference>
<comment type="caution">
    <text evidence="2">The sequence shown here is derived from an EMBL/GenBank/DDBJ whole genome shotgun (WGS) entry which is preliminary data.</text>
</comment>
<evidence type="ECO:0000313" key="3">
    <source>
        <dbReference type="Proteomes" id="UP001362999"/>
    </source>
</evidence>
<reference evidence="2 3" key="1">
    <citation type="journal article" date="2024" name="J Genomics">
        <title>Draft genome sequencing and assembly of Favolaschia claudopus CIRM-BRFM 2984 isolated from oak limbs.</title>
        <authorList>
            <person name="Navarro D."/>
            <person name="Drula E."/>
            <person name="Chaduli D."/>
            <person name="Cazenave R."/>
            <person name="Ahrendt S."/>
            <person name="Wang J."/>
            <person name="Lipzen A."/>
            <person name="Daum C."/>
            <person name="Barry K."/>
            <person name="Grigoriev I.V."/>
            <person name="Favel A."/>
            <person name="Rosso M.N."/>
            <person name="Martin F."/>
        </authorList>
    </citation>
    <scope>NUCLEOTIDE SEQUENCE [LARGE SCALE GENOMIC DNA]</scope>
    <source>
        <strain evidence="2 3">CIRM-BRFM 2984</strain>
    </source>
</reference>
<proteinExistence type="predicted"/>
<sequence length="165" mass="18694">MPSVGHLISILDLFFPPGLAIQQAFYVLGVLVSLFPILQLHINQLNEASRQRPDTGWMRSIRALLIRAFRDEAYSGEAWLTGIDLAEEYSDYIARDFDRLYQMLGLSSNTTDPASFLFPSPQPILCTRRVDCKFCPPEHRNRVPSIRRRSKGKCKAPGALTRVTV</sequence>
<keyword evidence="1" id="KW-0812">Transmembrane</keyword>
<keyword evidence="3" id="KW-1185">Reference proteome</keyword>
<evidence type="ECO:0000313" key="2">
    <source>
        <dbReference type="EMBL" id="KAK7026566.1"/>
    </source>
</evidence>
<organism evidence="2 3">
    <name type="scientific">Favolaschia claudopus</name>
    <dbReference type="NCBI Taxonomy" id="2862362"/>
    <lineage>
        <taxon>Eukaryota</taxon>
        <taxon>Fungi</taxon>
        <taxon>Dikarya</taxon>
        <taxon>Basidiomycota</taxon>
        <taxon>Agaricomycotina</taxon>
        <taxon>Agaricomycetes</taxon>
        <taxon>Agaricomycetidae</taxon>
        <taxon>Agaricales</taxon>
        <taxon>Marasmiineae</taxon>
        <taxon>Mycenaceae</taxon>
        <taxon>Favolaschia</taxon>
    </lineage>
</organism>
<keyword evidence="1" id="KW-0472">Membrane</keyword>
<evidence type="ECO:0000256" key="1">
    <source>
        <dbReference type="SAM" id="Phobius"/>
    </source>
</evidence>
<name>A0AAW0BK81_9AGAR</name>
<dbReference type="EMBL" id="JAWWNJ010000031">
    <property type="protein sequence ID" value="KAK7026566.1"/>
    <property type="molecule type" value="Genomic_DNA"/>
</dbReference>
<feature type="transmembrane region" description="Helical" evidence="1">
    <location>
        <begin position="20"/>
        <end position="42"/>
    </location>
</feature>
<accession>A0AAW0BK81</accession>